<dbReference type="PANTHER" id="PTHR16301">
    <property type="entry name" value="IMPACT-RELATED"/>
    <property type="match status" value="1"/>
</dbReference>
<dbReference type="Gene3D" id="3.30.70.240">
    <property type="match status" value="1"/>
</dbReference>
<dbReference type="SUPFAM" id="SSF54211">
    <property type="entry name" value="Ribosomal protein S5 domain 2-like"/>
    <property type="match status" value="1"/>
</dbReference>
<gene>
    <name evidence="4" type="ORF">dnm_016520</name>
</gene>
<dbReference type="InterPro" id="IPR001498">
    <property type="entry name" value="Impact_N"/>
</dbReference>
<dbReference type="Gene3D" id="3.30.230.30">
    <property type="entry name" value="Impact, N-terminal domain"/>
    <property type="match status" value="1"/>
</dbReference>
<dbReference type="InterPro" id="IPR020568">
    <property type="entry name" value="Ribosomal_Su5_D2-typ_SF"/>
</dbReference>
<feature type="domain" description="Impact N-terminal" evidence="2">
    <location>
        <begin position="18"/>
        <end position="125"/>
    </location>
</feature>
<feature type="domain" description="UPF0029" evidence="3">
    <location>
        <begin position="141"/>
        <end position="192"/>
    </location>
</feature>
<dbReference type="KEGG" id="dmm:dnm_016520"/>
<dbReference type="Pfam" id="PF09186">
    <property type="entry name" value="DUF1949"/>
    <property type="match status" value="1"/>
</dbReference>
<dbReference type="GO" id="GO:0005737">
    <property type="term" value="C:cytoplasm"/>
    <property type="evidence" value="ECO:0007669"/>
    <property type="project" value="TreeGrafter"/>
</dbReference>
<dbReference type="InterPro" id="IPR020569">
    <property type="entry name" value="UPF0029_Impact_CS"/>
</dbReference>
<dbReference type="InterPro" id="IPR035647">
    <property type="entry name" value="EFG_III/V"/>
</dbReference>
<evidence type="ECO:0000256" key="1">
    <source>
        <dbReference type="ARBA" id="ARBA00007665"/>
    </source>
</evidence>
<dbReference type="InterPro" id="IPR015269">
    <property type="entry name" value="UPF0029_Impact_C"/>
</dbReference>
<protein>
    <submittedName>
        <fullName evidence="4">Impact family protein</fullName>
    </submittedName>
</protein>
<evidence type="ECO:0000259" key="2">
    <source>
        <dbReference type="Pfam" id="PF01205"/>
    </source>
</evidence>
<dbReference type="GO" id="GO:0006446">
    <property type="term" value="P:regulation of translational initiation"/>
    <property type="evidence" value="ECO:0007669"/>
    <property type="project" value="TreeGrafter"/>
</dbReference>
<dbReference type="SUPFAM" id="SSF54980">
    <property type="entry name" value="EF-G C-terminal domain-like"/>
    <property type="match status" value="1"/>
</dbReference>
<evidence type="ECO:0000313" key="5">
    <source>
        <dbReference type="Proteomes" id="UP000663722"/>
    </source>
</evidence>
<dbReference type="RefSeq" id="WP_207681614.1">
    <property type="nucleotide sequence ID" value="NZ_CP061800.1"/>
</dbReference>
<dbReference type="InterPro" id="IPR036956">
    <property type="entry name" value="Impact_N_sf"/>
</dbReference>
<dbReference type="PANTHER" id="PTHR16301:SF20">
    <property type="entry name" value="IMPACT FAMILY MEMBER YIGZ"/>
    <property type="match status" value="1"/>
</dbReference>
<name>A0A975BHV0_9BACT</name>
<dbReference type="NCBIfam" id="TIGR00257">
    <property type="entry name" value="IMPACT_YIGZ"/>
    <property type="match status" value="1"/>
</dbReference>
<evidence type="ECO:0000313" key="4">
    <source>
        <dbReference type="EMBL" id="QTA85641.1"/>
    </source>
</evidence>
<dbReference type="Pfam" id="PF01205">
    <property type="entry name" value="Impact_N"/>
    <property type="match status" value="1"/>
</dbReference>
<dbReference type="Proteomes" id="UP000663722">
    <property type="component" value="Chromosome"/>
</dbReference>
<dbReference type="InterPro" id="IPR015796">
    <property type="entry name" value="Impact_YigZ-like"/>
</dbReference>
<sequence length="202" mass="22207">MLSYFVPRGIHRVEETVKQSRFIATVAHTPARDDAKIFISQIRDEFSDATHNCRAFVAGPPGSTDQIGMSDDGEPHGTAGRPLLNMLLHSGVGEVSVVVTRYFGGIRLGTGGLVRAYSGMVRKALSTLNIKEKIISVCVSVTVNYSNISAFRHMAKLYEAKIRKETYATDASFILELPEEKAEAFRVSMLNLNNGETTIKKI</sequence>
<reference evidence="4" key="1">
    <citation type="journal article" date="2021" name="Microb. Physiol.">
        <title>Proteogenomic Insights into the Physiology of Marine, Sulfate-Reducing, Filamentous Desulfonema limicola and Desulfonema magnum.</title>
        <authorList>
            <person name="Schnaars V."/>
            <person name="Wohlbrand L."/>
            <person name="Scheve S."/>
            <person name="Hinrichs C."/>
            <person name="Reinhardt R."/>
            <person name="Rabus R."/>
        </authorList>
    </citation>
    <scope>NUCLEOTIDE SEQUENCE</scope>
    <source>
        <strain evidence="4">4be13</strain>
    </source>
</reference>
<dbReference type="EMBL" id="CP061800">
    <property type="protein sequence ID" value="QTA85641.1"/>
    <property type="molecule type" value="Genomic_DNA"/>
</dbReference>
<evidence type="ECO:0000259" key="3">
    <source>
        <dbReference type="Pfam" id="PF09186"/>
    </source>
</evidence>
<accession>A0A975BHV0</accession>
<dbReference type="PROSITE" id="PS00910">
    <property type="entry name" value="UPF0029"/>
    <property type="match status" value="1"/>
</dbReference>
<organism evidence="4 5">
    <name type="scientific">Desulfonema magnum</name>
    <dbReference type="NCBI Taxonomy" id="45655"/>
    <lineage>
        <taxon>Bacteria</taxon>
        <taxon>Pseudomonadati</taxon>
        <taxon>Thermodesulfobacteriota</taxon>
        <taxon>Desulfobacteria</taxon>
        <taxon>Desulfobacterales</taxon>
        <taxon>Desulfococcaceae</taxon>
        <taxon>Desulfonema</taxon>
    </lineage>
</organism>
<comment type="similarity">
    <text evidence="1">Belongs to the IMPACT family.</text>
</comment>
<dbReference type="InterPro" id="IPR023582">
    <property type="entry name" value="Impact"/>
</dbReference>
<keyword evidence="5" id="KW-1185">Reference proteome</keyword>
<dbReference type="AlphaFoldDB" id="A0A975BHV0"/>
<proteinExistence type="inferred from homology"/>